<evidence type="ECO:0000256" key="1">
    <source>
        <dbReference type="SAM" id="MobiDB-lite"/>
    </source>
</evidence>
<feature type="region of interest" description="Disordered" evidence="1">
    <location>
        <begin position="378"/>
        <end position="402"/>
    </location>
</feature>
<name>A0ABD3QRB5_9STRA</name>
<dbReference type="Proteomes" id="UP001516023">
    <property type="component" value="Unassembled WGS sequence"/>
</dbReference>
<dbReference type="AlphaFoldDB" id="A0ABD3QRB5"/>
<organism evidence="2 3">
    <name type="scientific">Cyclotella cryptica</name>
    <dbReference type="NCBI Taxonomy" id="29204"/>
    <lineage>
        <taxon>Eukaryota</taxon>
        <taxon>Sar</taxon>
        <taxon>Stramenopiles</taxon>
        <taxon>Ochrophyta</taxon>
        <taxon>Bacillariophyta</taxon>
        <taxon>Coscinodiscophyceae</taxon>
        <taxon>Thalassiosirophycidae</taxon>
        <taxon>Stephanodiscales</taxon>
        <taxon>Stephanodiscaceae</taxon>
        <taxon>Cyclotella</taxon>
    </lineage>
</organism>
<dbReference type="InterPro" id="IPR036690">
    <property type="entry name" value="Fdx_antiC-bd_sf"/>
</dbReference>
<evidence type="ECO:0008006" key="4">
    <source>
        <dbReference type="Google" id="ProtNLM"/>
    </source>
</evidence>
<sequence>MRALRVMIVMMHLASHRFPYRSLTPTIHLVVGLKENVPVIFSNRIRRSHSDSKSFGRISSLLTANDDRGQTGFISMDQIQNQPTPSYSMMERRIHDLENHPAVAWNVNTTFASMHKKKLTRRHLPLFDRPHSNDDHDFLFDKFAKAVCAAGVVARKEVFETWASALYIHDYFLCHQNNKAPLRRVADIAAGHGLLAWALLILDDEKRKGLSELQCEMPPLTAFCLDVQMPPSAEVIHASMIESFPHFVNQFHYVEGRLEQLVPHESCLLAGVHACGSLSDILVFTAANHAVPLALVPCCHSRKAKVLQACASPFAKEEYDAILNTKGKIPDLADRLDEARIVALKNSGMNVVEASIPKLFTDKNRLIMARPTVEDTKSVSKLIPDTQSGTKRNSRKIKRTGSMPPLTCLESAALSTTVKPKASFMRGFYVPCKDDYENRSVVSSIAGRLAAERRKKVMHNRSHDATPRLDISMWLPQGGSKITEQSLSNAIKSNYPHVQCSVAKLGDVYLDPKTQRNAQTFRIQYRGGEEFLSFKEANEVHKTLRETVPLAFPGAECR</sequence>
<proteinExistence type="predicted"/>
<dbReference type="Gene3D" id="3.30.70.380">
    <property type="entry name" value="Ferrodoxin-fold anticodon-binding domain"/>
    <property type="match status" value="1"/>
</dbReference>
<protein>
    <recommendedName>
        <fullName evidence="4">Methyltransferase domain-containing protein</fullName>
    </recommendedName>
</protein>
<evidence type="ECO:0000313" key="3">
    <source>
        <dbReference type="Proteomes" id="UP001516023"/>
    </source>
</evidence>
<reference evidence="2 3" key="1">
    <citation type="journal article" date="2020" name="G3 (Bethesda)">
        <title>Improved Reference Genome for Cyclotella cryptica CCMP332, a Model for Cell Wall Morphogenesis, Salinity Adaptation, and Lipid Production in Diatoms (Bacillariophyta).</title>
        <authorList>
            <person name="Roberts W.R."/>
            <person name="Downey K.M."/>
            <person name="Ruck E.C."/>
            <person name="Traller J.C."/>
            <person name="Alverson A.J."/>
        </authorList>
    </citation>
    <scope>NUCLEOTIDE SEQUENCE [LARGE SCALE GENOMIC DNA]</scope>
    <source>
        <strain evidence="2 3">CCMP332</strain>
    </source>
</reference>
<comment type="caution">
    <text evidence="2">The sequence shown here is derived from an EMBL/GenBank/DDBJ whole genome shotgun (WGS) entry which is preliminary data.</text>
</comment>
<evidence type="ECO:0000313" key="2">
    <source>
        <dbReference type="EMBL" id="KAL3802945.1"/>
    </source>
</evidence>
<gene>
    <name evidence="2" type="ORF">HJC23_011568</name>
</gene>
<dbReference type="EMBL" id="JABMIG020000016">
    <property type="protein sequence ID" value="KAL3802945.1"/>
    <property type="molecule type" value="Genomic_DNA"/>
</dbReference>
<accession>A0ABD3QRB5</accession>
<keyword evidence="3" id="KW-1185">Reference proteome</keyword>